<keyword evidence="7 15" id="KW-0819">tRNA processing</keyword>
<dbReference type="PhylomeDB" id="E9GCH9"/>
<evidence type="ECO:0000256" key="14">
    <source>
        <dbReference type="ARBA" id="ARBA00075308"/>
    </source>
</evidence>
<evidence type="ECO:0000256" key="12">
    <source>
        <dbReference type="ARBA" id="ARBA00066937"/>
    </source>
</evidence>
<evidence type="ECO:0000259" key="17">
    <source>
        <dbReference type="Pfam" id="PF01170"/>
    </source>
</evidence>
<keyword evidence="5 15" id="KW-0808">Transferase</keyword>
<dbReference type="PANTHER" id="PTHR13370:SF3">
    <property type="entry name" value="TRNA (GUANINE(10)-N2)-METHYLTRANSFERASE HOMOLOG"/>
    <property type="match status" value="1"/>
</dbReference>
<feature type="domain" description="tRNA (guanine(10)-N(2))-methyltransferase TRMT11 N-terminal" evidence="18">
    <location>
        <begin position="9"/>
        <end position="178"/>
    </location>
</feature>
<keyword evidence="2" id="KW-0963">Cytoplasm</keyword>
<evidence type="ECO:0000256" key="1">
    <source>
        <dbReference type="ARBA" id="ARBA00004496"/>
    </source>
</evidence>
<dbReference type="Pfam" id="PF01170">
    <property type="entry name" value="UPF0020"/>
    <property type="match status" value="1"/>
</dbReference>
<evidence type="ECO:0000256" key="6">
    <source>
        <dbReference type="ARBA" id="ARBA00022691"/>
    </source>
</evidence>
<dbReference type="Gene3D" id="3.40.50.150">
    <property type="entry name" value="Vaccinia Virus protein VP39"/>
    <property type="match status" value="1"/>
</dbReference>
<dbReference type="GO" id="GO:0000049">
    <property type="term" value="F:tRNA binding"/>
    <property type="evidence" value="ECO:0007669"/>
    <property type="project" value="UniProtKB-UniRule"/>
</dbReference>
<dbReference type="InParanoid" id="E9GCH9"/>
<keyword evidence="8 15" id="KW-0694">RNA-binding</keyword>
<accession>E9GCH9</accession>
<dbReference type="FunCoup" id="E9GCH9">
    <property type="interactions" value="1229"/>
</dbReference>
<name>E9GCH9_DAPPU</name>
<evidence type="ECO:0000256" key="7">
    <source>
        <dbReference type="ARBA" id="ARBA00022694"/>
    </source>
</evidence>
<dbReference type="PANTHER" id="PTHR13370">
    <property type="entry name" value="RNA METHYLASE-RELATED"/>
    <property type="match status" value="1"/>
</dbReference>
<comment type="subcellular location">
    <subcellularLocation>
        <location evidence="1">Cytoplasm</location>
    </subcellularLocation>
</comment>
<evidence type="ECO:0000256" key="5">
    <source>
        <dbReference type="ARBA" id="ARBA00022679"/>
    </source>
</evidence>
<dbReference type="AlphaFoldDB" id="E9GCH9"/>
<dbReference type="PIRSF" id="PIRSF017259">
    <property type="entry name" value="tRNA_mtfrase_TRM11"/>
    <property type="match status" value="1"/>
</dbReference>
<evidence type="ECO:0000256" key="8">
    <source>
        <dbReference type="ARBA" id="ARBA00022884"/>
    </source>
</evidence>
<dbReference type="GO" id="GO:0032259">
    <property type="term" value="P:methylation"/>
    <property type="evidence" value="ECO:0007669"/>
    <property type="project" value="UniProtKB-UniRule"/>
</dbReference>
<proteinExistence type="inferred from homology"/>
<dbReference type="EMBL" id="GL732539">
    <property type="protein sequence ID" value="EFX82864.1"/>
    <property type="molecule type" value="Genomic_DNA"/>
</dbReference>
<dbReference type="GO" id="GO:0008168">
    <property type="term" value="F:methyltransferase activity"/>
    <property type="evidence" value="ECO:0000318"/>
    <property type="project" value="GO_Central"/>
</dbReference>
<dbReference type="eggNOG" id="KOG2671">
    <property type="taxonomic scope" value="Eukaryota"/>
</dbReference>
<reference evidence="19 20" key="1">
    <citation type="journal article" date="2011" name="Science">
        <title>The ecoresponsive genome of Daphnia pulex.</title>
        <authorList>
            <person name="Colbourne J.K."/>
            <person name="Pfrender M.E."/>
            <person name="Gilbert D."/>
            <person name="Thomas W.K."/>
            <person name="Tucker A."/>
            <person name="Oakley T.H."/>
            <person name="Tokishita S."/>
            <person name="Aerts A."/>
            <person name="Arnold G.J."/>
            <person name="Basu M.K."/>
            <person name="Bauer D.J."/>
            <person name="Caceres C.E."/>
            <person name="Carmel L."/>
            <person name="Casola C."/>
            <person name="Choi J.H."/>
            <person name="Detter J.C."/>
            <person name="Dong Q."/>
            <person name="Dusheyko S."/>
            <person name="Eads B.D."/>
            <person name="Frohlich T."/>
            <person name="Geiler-Samerotte K.A."/>
            <person name="Gerlach D."/>
            <person name="Hatcher P."/>
            <person name="Jogdeo S."/>
            <person name="Krijgsveld J."/>
            <person name="Kriventseva E.V."/>
            <person name="Kultz D."/>
            <person name="Laforsch C."/>
            <person name="Lindquist E."/>
            <person name="Lopez J."/>
            <person name="Manak J.R."/>
            <person name="Muller J."/>
            <person name="Pangilinan J."/>
            <person name="Patwardhan R.P."/>
            <person name="Pitluck S."/>
            <person name="Pritham E.J."/>
            <person name="Rechtsteiner A."/>
            <person name="Rho M."/>
            <person name="Rogozin I.B."/>
            <person name="Sakarya O."/>
            <person name="Salamov A."/>
            <person name="Schaack S."/>
            <person name="Shapiro H."/>
            <person name="Shiga Y."/>
            <person name="Skalitzky C."/>
            <person name="Smith Z."/>
            <person name="Souvorov A."/>
            <person name="Sung W."/>
            <person name="Tang Z."/>
            <person name="Tsuchiya D."/>
            <person name="Tu H."/>
            <person name="Vos H."/>
            <person name="Wang M."/>
            <person name="Wolf Y.I."/>
            <person name="Yamagata H."/>
            <person name="Yamada T."/>
            <person name="Ye Y."/>
            <person name="Shaw J.R."/>
            <person name="Andrews J."/>
            <person name="Crease T.J."/>
            <person name="Tang H."/>
            <person name="Lucas S.M."/>
            <person name="Robertson H.M."/>
            <person name="Bork P."/>
            <person name="Koonin E.V."/>
            <person name="Zdobnov E.M."/>
            <person name="Grigoriev I.V."/>
            <person name="Lynch M."/>
            <person name="Boore J.L."/>
        </authorList>
    </citation>
    <scope>NUCLEOTIDE SEQUENCE [LARGE SCALE GENOMIC DNA]</scope>
</reference>
<dbReference type="InterPro" id="IPR000241">
    <property type="entry name" value="RlmKL-like_Mtase"/>
</dbReference>
<evidence type="ECO:0000256" key="15">
    <source>
        <dbReference type="PROSITE-ProRule" id="PRU00959"/>
    </source>
</evidence>
<dbReference type="GO" id="GO:0005737">
    <property type="term" value="C:cytoplasm"/>
    <property type="evidence" value="ECO:0000318"/>
    <property type="project" value="GO_Central"/>
</dbReference>
<evidence type="ECO:0000256" key="3">
    <source>
        <dbReference type="ARBA" id="ARBA00022555"/>
    </source>
</evidence>
<dbReference type="KEGG" id="dpx:DAPPUDRAFT_195302"/>
<keyword evidence="20" id="KW-1185">Reference proteome</keyword>
<dbReference type="STRING" id="6669.E9GCH9"/>
<evidence type="ECO:0000256" key="11">
    <source>
        <dbReference type="ARBA" id="ARBA00065434"/>
    </source>
</evidence>
<keyword evidence="6 15" id="KW-0949">S-adenosyl-L-methionine</keyword>
<evidence type="ECO:0000256" key="9">
    <source>
        <dbReference type="ARBA" id="ARBA00050985"/>
    </source>
</evidence>
<dbReference type="EC" id="2.1.1.214" evidence="12"/>
<dbReference type="PROSITE" id="PS00092">
    <property type="entry name" value="N6_MTASE"/>
    <property type="match status" value="1"/>
</dbReference>
<dbReference type="InterPro" id="IPR002052">
    <property type="entry name" value="DNA_methylase_N6_adenine_CS"/>
</dbReference>
<comment type="similarity">
    <text evidence="15">Belongs to the class I-like SAM-binding methyltransferase superfamily. TRM11 methyltransferase family.</text>
</comment>
<dbReference type="Proteomes" id="UP000000305">
    <property type="component" value="Unassembled WGS sequence"/>
</dbReference>
<dbReference type="Pfam" id="PF25904">
    <property type="entry name" value="Tmrp11_N"/>
    <property type="match status" value="1"/>
</dbReference>
<feature type="domain" description="Ribosomal RNA large subunit methyltransferase K/L-like methyltransferase" evidence="17">
    <location>
        <begin position="188"/>
        <end position="315"/>
    </location>
</feature>
<dbReference type="PRINTS" id="PR00507">
    <property type="entry name" value="N12N6MTFRASE"/>
</dbReference>
<dbReference type="InterPro" id="IPR016691">
    <property type="entry name" value="TRMT11"/>
</dbReference>
<organism evidence="19 20">
    <name type="scientific">Daphnia pulex</name>
    <name type="common">Water flea</name>
    <dbReference type="NCBI Taxonomy" id="6669"/>
    <lineage>
        <taxon>Eukaryota</taxon>
        <taxon>Metazoa</taxon>
        <taxon>Ecdysozoa</taxon>
        <taxon>Arthropoda</taxon>
        <taxon>Crustacea</taxon>
        <taxon>Branchiopoda</taxon>
        <taxon>Diplostraca</taxon>
        <taxon>Cladocera</taxon>
        <taxon>Anomopoda</taxon>
        <taxon>Daphniidae</taxon>
        <taxon>Daphnia</taxon>
    </lineage>
</organism>
<evidence type="ECO:0000256" key="10">
    <source>
        <dbReference type="ARBA" id="ARBA00056270"/>
    </source>
</evidence>
<evidence type="ECO:0000313" key="20">
    <source>
        <dbReference type="Proteomes" id="UP000000305"/>
    </source>
</evidence>
<evidence type="ECO:0000256" key="16">
    <source>
        <dbReference type="SAM" id="MobiDB-lite"/>
    </source>
</evidence>
<keyword evidence="3 15" id="KW-0820">tRNA-binding</keyword>
<keyword evidence="4 15" id="KW-0489">Methyltransferase</keyword>
<dbReference type="InterPro" id="IPR029063">
    <property type="entry name" value="SAM-dependent_MTases_sf"/>
</dbReference>
<comment type="function">
    <text evidence="10">Catalytic subunit of the TRMT11-TRM112 methyltransferase complex, that specifically mediates the S-adenosyl-L-methionine-dependent N(2)-methylation of guanosine nucleotide at position 10 (m2G10) in tRNAs. This is one of the major tRNA (guanine-N(2))-methyltransferases.</text>
</comment>
<dbReference type="GO" id="GO:0043527">
    <property type="term" value="C:tRNA methyltransferase complex"/>
    <property type="evidence" value="ECO:0007669"/>
    <property type="project" value="UniProtKB-ARBA"/>
</dbReference>
<dbReference type="GO" id="GO:0008033">
    <property type="term" value="P:tRNA processing"/>
    <property type="evidence" value="ECO:0007669"/>
    <property type="project" value="UniProtKB-UniRule"/>
</dbReference>
<dbReference type="CDD" id="cd02440">
    <property type="entry name" value="AdoMet_MTases"/>
    <property type="match status" value="1"/>
</dbReference>
<evidence type="ECO:0000256" key="13">
    <source>
        <dbReference type="ARBA" id="ARBA00067484"/>
    </source>
</evidence>
<comment type="catalytic activity">
    <reaction evidence="9">
        <text>guanosine(10) in tRNA + S-adenosyl-L-methionine = N(2)-methylguanosine(10) in tRNA + S-adenosyl-L-homocysteine + H(+)</text>
        <dbReference type="Rhea" id="RHEA:43128"/>
        <dbReference type="Rhea" id="RHEA-COMP:10355"/>
        <dbReference type="Rhea" id="RHEA-COMP:10357"/>
        <dbReference type="ChEBI" id="CHEBI:15378"/>
        <dbReference type="ChEBI" id="CHEBI:57856"/>
        <dbReference type="ChEBI" id="CHEBI:59789"/>
        <dbReference type="ChEBI" id="CHEBI:74269"/>
        <dbReference type="ChEBI" id="CHEBI:74481"/>
        <dbReference type="EC" id="2.1.1.214"/>
    </reaction>
    <physiologicalReaction direction="left-to-right" evidence="9">
        <dbReference type="Rhea" id="RHEA:43129"/>
    </physiologicalReaction>
</comment>
<dbReference type="HOGENOM" id="CLU_029646_3_0_1"/>
<evidence type="ECO:0000256" key="4">
    <source>
        <dbReference type="ARBA" id="ARBA00022603"/>
    </source>
</evidence>
<protein>
    <recommendedName>
        <fullName evidence="13">tRNA (guanine(10)-N(2))-methyltransferase TRMT11</fullName>
        <ecNumber evidence="12">2.1.1.214</ecNumber>
    </recommendedName>
    <alternativeName>
        <fullName evidence="14">tRNA methyltransferase 11 homolog</fullName>
    </alternativeName>
</protein>
<gene>
    <name evidence="19" type="ORF">DAPPUDRAFT_195302</name>
</gene>
<dbReference type="OrthoDB" id="296065at2759"/>
<comment type="subunit">
    <text evidence="11">Part of the heterodimeric TRMT11-TRM112 methyltransferase complex; this complex forms an active tRNA methyltransferase, where TRMT112 acts as an activator of the catalytic subunit TRMT11.</text>
</comment>
<dbReference type="InterPro" id="IPR059073">
    <property type="entry name" value="TRMT11_N"/>
</dbReference>
<evidence type="ECO:0000313" key="19">
    <source>
        <dbReference type="EMBL" id="EFX82864.1"/>
    </source>
</evidence>
<dbReference type="SUPFAM" id="SSF53335">
    <property type="entry name" value="S-adenosyl-L-methionine-dependent methyltransferases"/>
    <property type="match status" value="1"/>
</dbReference>
<dbReference type="OMA" id="AFNKWSR"/>
<evidence type="ECO:0000256" key="2">
    <source>
        <dbReference type="ARBA" id="ARBA00022490"/>
    </source>
</evidence>
<dbReference type="PROSITE" id="PS51627">
    <property type="entry name" value="SAM_MT_TRM11"/>
    <property type="match status" value="1"/>
</dbReference>
<dbReference type="GO" id="GO:0160102">
    <property type="term" value="F:tRNA (guanine(10)-N2)-methyltransferase activity"/>
    <property type="evidence" value="ECO:0007669"/>
    <property type="project" value="UniProtKB-EC"/>
</dbReference>
<feature type="region of interest" description="Disordered" evidence="16">
    <location>
        <begin position="444"/>
        <end position="469"/>
    </location>
</feature>
<sequence length="469" mass="54019">MAARNMWKSYLLWCANEHVSFRIPEVESVLAMYKIPHTWIEKPEENPWMLISMPSEDCAVKLMKRCVTVRSIIELWAQSTTKEHLDDQLKTLPAEFTSYFKKENKFKVVVDIFNKVISQEEKIQKIESFSYLPILGSANLKNPDVTYYYYEFFGLDAGRIPENPFNYFFGRWISDSERTAVAKYSLKTRHFIGNTSMDPQLSMIMANLAQIDNGHIVVDPFVGTGSLLVAAAHFGGYVCGTDIDYLTIHGRMKPTRAHQKKRQPNEDIKGNLKTYNLFSRYLDVFVGDASTPVWRSNFRFDSIITDPPYGIRESTYKVGSKKIAPIPDEMLSTHFPSKTQYGLGDIYKDLLNFAANSLKLHGRLVFWIPIIRMEYDPDLLPEHPCLETIANSEQILNLHSSRRLITMQKIMEPKEAEDSAIIHNLQYTFRHKFFNTSEIKGHGKEDESARNLTKRSKRGNGIAKLPCDK</sequence>
<evidence type="ECO:0000259" key="18">
    <source>
        <dbReference type="Pfam" id="PF25904"/>
    </source>
</evidence>